<name>A0A1M7BIM9_9FLAO</name>
<dbReference type="InterPro" id="IPR036680">
    <property type="entry name" value="SPOR-like_sf"/>
</dbReference>
<evidence type="ECO:0000256" key="1">
    <source>
        <dbReference type="SAM" id="SignalP"/>
    </source>
</evidence>
<dbReference type="InterPro" id="IPR007730">
    <property type="entry name" value="SPOR-like_dom"/>
</dbReference>
<gene>
    <name evidence="3" type="ORF">SAMN05444366_1102</name>
</gene>
<feature type="signal peptide" evidence="1">
    <location>
        <begin position="1"/>
        <end position="25"/>
    </location>
</feature>
<organism evidence="3 4">
    <name type="scientific">Flavobacterium saccharophilum</name>
    <dbReference type="NCBI Taxonomy" id="29534"/>
    <lineage>
        <taxon>Bacteria</taxon>
        <taxon>Pseudomonadati</taxon>
        <taxon>Bacteroidota</taxon>
        <taxon>Flavobacteriia</taxon>
        <taxon>Flavobacteriales</taxon>
        <taxon>Flavobacteriaceae</taxon>
        <taxon>Flavobacterium</taxon>
    </lineage>
</organism>
<dbReference type="RefSeq" id="WP_072970533.1">
    <property type="nucleotide sequence ID" value="NZ_FRBY01000001.1"/>
</dbReference>
<protein>
    <submittedName>
        <fullName evidence="3">Sporulation related domain-containing protein</fullName>
    </submittedName>
</protein>
<feature type="domain" description="SPOR" evidence="2">
    <location>
        <begin position="52"/>
        <end position="128"/>
    </location>
</feature>
<dbReference type="GO" id="GO:0042834">
    <property type="term" value="F:peptidoglycan binding"/>
    <property type="evidence" value="ECO:0007669"/>
    <property type="project" value="InterPro"/>
</dbReference>
<proteinExistence type="predicted"/>
<keyword evidence="1" id="KW-0732">Signal</keyword>
<evidence type="ECO:0000313" key="3">
    <source>
        <dbReference type="EMBL" id="SHL54895.1"/>
    </source>
</evidence>
<evidence type="ECO:0000259" key="2">
    <source>
        <dbReference type="PROSITE" id="PS51724"/>
    </source>
</evidence>
<reference evidence="4" key="1">
    <citation type="submission" date="2016-11" db="EMBL/GenBank/DDBJ databases">
        <authorList>
            <person name="Varghese N."/>
            <person name="Submissions S."/>
        </authorList>
    </citation>
    <scope>NUCLEOTIDE SEQUENCE [LARGE SCALE GENOMIC DNA]</scope>
    <source>
        <strain evidence="4">DSM 1811</strain>
    </source>
</reference>
<accession>A0A1M7BIM9</accession>
<dbReference type="PROSITE" id="PS51724">
    <property type="entry name" value="SPOR"/>
    <property type="match status" value="1"/>
</dbReference>
<dbReference type="Gene3D" id="3.30.70.1070">
    <property type="entry name" value="Sporulation related repeat"/>
    <property type="match status" value="1"/>
</dbReference>
<dbReference type="STRING" id="29534.SAMN05444366_1102"/>
<dbReference type="AlphaFoldDB" id="A0A1M7BIM9"/>
<sequence length="129" mass="14977">MRILTPSKRVFLTLTMLTLAYNINAQDQNLTVNQDPKFEQLLNDKRKINTSISTNDTYKIQIYSGKSDEAKKTLSDFKRENSNIDGTIIFNTPNYKVIVGNFKTRIEAERNLAEIKKRYKLVFLIKPSK</sequence>
<feature type="chain" id="PRO_5012138764" evidence="1">
    <location>
        <begin position="26"/>
        <end position="129"/>
    </location>
</feature>
<evidence type="ECO:0000313" key="4">
    <source>
        <dbReference type="Proteomes" id="UP000184121"/>
    </source>
</evidence>
<dbReference type="Proteomes" id="UP000184121">
    <property type="component" value="Unassembled WGS sequence"/>
</dbReference>
<dbReference type="Pfam" id="PF05036">
    <property type="entry name" value="SPOR"/>
    <property type="match status" value="1"/>
</dbReference>
<dbReference type="OrthoDB" id="2473397at2"/>
<dbReference type="EMBL" id="FRBY01000001">
    <property type="protein sequence ID" value="SHL54895.1"/>
    <property type="molecule type" value="Genomic_DNA"/>
</dbReference>
<keyword evidence="4" id="KW-1185">Reference proteome</keyword>